<dbReference type="SUPFAM" id="SSF48403">
    <property type="entry name" value="Ankyrin repeat"/>
    <property type="match status" value="2"/>
</dbReference>
<protein>
    <submittedName>
        <fullName evidence="3">Ankyrin repeat</fullName>
    </submittedName>
</protein>
<dbReference type="STRING" id="619805.SAMN05660477_00177"/>
<feature type="signal peptide" evidence="2">
    <location>
        <begin position="1"/>
        <end position="21"/>
    </location>
</feature>
<feature type="repeat" description="ANK" evidence="1">
    <location>
        <begin position="399"/>
        <end position="431"/>
    </location>
</feature>
<dbReference type="Gene3D" id="1.25.40.20">
    <property type="entry name" value="Ankyrin repeat-containing domain"/>
    <property type="match status" value="3"/>
</dbReference>
<keyword evidence="4" id="KW-1185">Reference proteome</keyword>
<dbReference type="AlphaFoldDB" id="A0A1T5CME6"/>
<dbReference type="OrthoDB" id="2575953at2"/>
<evidence type="ECO:0000313" key="3">
    <source>
        <dbReference type="EMBL" id="SKB60554.1"/>
    </source>
</evidence>
<dbReference type="PROSITE" id="PS50297">
    <property type="entry name" value="ANK_REP_REGION"/>
    <property type="match status" value="4"/>
</dbReference>
<dbReference type="Pfam" id="PF12796">
    <property type="entry name" value="Ank_2"/>
    <property type="match status" value="4"/>
</dbReference>
<accession>A0A1T5CME6</accession>
<feature type="repeat" description="ANK" evidence="1">
    <location>
        <begin position="258"/>
        <end position="290"/>
    </location>
</feature>
<dbReference type="PROSITE" id="PS50088">
    <property type="entry name" value="ANK_REPEAT"/>
    <property type="match status" value="7"/>
</dbReference>
<sequence length="491" mass="52902">MKKIFFAAVFLVAVAFGKAQKNTLLDGAFWKNNPTLETVKAEIAKGNSPSQQNGGFFDPVVMAINNKVSTPVIQFMVEQEGNSIDKKTHHSRTYLQWAAASGNLELVNYLLAKGSDVHYKDSHGSSVIEYAAEAGNQNTAVFDALIKAGANPKLKHEDGSTLIMMSIANDDDLKLANYFVSKGLSLQDKDAAGRTVADYAMKLGNFKILDQLVAKGVKPTDQALFFATQGSRAKANGLDVFQTLVEKYKLNPKTLNPGGATILNSLMRRPNLEIIQYFLNKGVDASVADKEGNTALMVAAQGKDAKVIETLLEKSKNVNAANAKGETALMKAIESGSADVATVLIKNGANAKATDKAGNSLAYYWFNSYKSNPEAIADFTAKQALLQTAGVDFKSTPKNGNSLLLLAVDKGEIDLVKKAAELGVDVNAQDADGNSALHKAALVSKDDKMLKTLVDLGVKKDLKTEFEETAYDLAKENEFLTKNKVSIDFLK</sequence>
<proteinExistence type="predicted"/>
<gene>
    <name evidence="3" type="ORF">SAMN05660477_00177</name>
</gene>
<dbReference type="RefSeq" id="WP_079665497.1">
    <property type="nucleotide sequence ID" value="NZ_FUYZ01000001.1"/>
</dbReference>
<dbReference type="InterPro" id="IPR036770">
    <property type="entry name" value="Ankyrin_rpt-contain_sf"/>
</dbReference>
<evidence type="ECO:0000256" key="2">
    <source>
        <dbReference type="SAM" id="SignalP"/>
    </source>
</evidence>
<dbReference type="PANTHER" id="PTHR24118:SF100">
    <property type="entry name" value="FYVE-TYPE DOMAIN-CONTAINING PROTEIN"/>
    <property type="match status" value="1"/>
</dbReference>
<dbReference type="SMART" id="SM00248">
    <property type="entry name" value="ANK"/>
    <property type="match status" value="9"/>
</dbReference>
<feature type="repeat" description="ANK" evidence="1">
    <location>
        <begin position="291"/>
        <end position="323"/>
    </location>
</feature>
<feature type="repeat" description="ANK" evidence="1">
    <location>
        <begin position="123"/>
        <end position="157"/>
    </location>
</feature>
<evidence type="ECO:0000313" key="4">
    <source>
        <dbReference type="Proteomes" id="UP000191112"/>
    </source>
</evidence>
<organism evidence="3 4">
    <name type="scientific">Soonwooa buanensis</name>
    <dbReference type="NCBI Taxonomy" id="619805"/>
    <lineage>
        <taxon>Bacteria</taxon>
        <taxon>Pseudomonadati</taxon>
        <taxon>Bacteroidota</taxon>
        <taxon>Flavobacteriia</taxon>
        <taxon>Flavobacteriales</taxon>
        <taxon>Weeksellaceae</taxon>
        <taxon>Chryseobacterium group</taxon>
        <taxon>Soonwooa</taxon>
    </lineage>
</organism>
<dbReference type="Proteomes" id="UP000191112">
    <property type="component" value="Unassembled WGS sequence"/>
</dbReference>
<name>A0A1T5CME6_9FLAO</name>
<keyword evidence="2" id="KW-0732">Signal</keyword>
<feature type="repeat" description="ANK" evidence="1">
    <location>
        <begin position="90"/>
        <end position="122"/>
    </location>
</feature>
<keyword evidence="1" id="KW-0040">ANK repeat</keyword>
<evidence type="ECO:0000256" key="1">
    <source>
        <dbReference type="PROSITE-ProRule" id="PRU00023"/>
    </source>
</evidence>
<dbReference type="InterPro" id="IPR002110">
    <property type="entry name" value="Ankyrin_rpt"/>
</dbReference>
<feature type="repeat" description="ANK" evidence="1">
    <location>
        <begin position="324"/>
        <end position="356"/>
    </location>
</feature>
<feature type="repeat" description="ANK" evidence="1">
    <location>
        <begin position="432"/>
        <end position="465"/>
    </location>
</feature>
<dbReference type="EMBL" id="FUYZ01000001">
    <property type="protein sequence ID" value="SKB60554.1"/>
    <property type="molecule type" value="Genomic_DNA"/>
</dbReference>
<reference evidence="3 4" key="1">
    <citation type="submission" date="2017-02" db="EMBL/GenBank/DDBJ databases">
        <authorList>
            <person name="Peterson S.W."/>
        </authorList>
    </citation>
    <scope>NUCLEOTIDE SEQUENCE [LARGE SCALE GENOMIC DNA]</scope>
    <source>
        <strain evidence="3 4">DSM 22323</strain>
    </source>
</reference>
<feature type="chain" id="PRO_5012617340" evidence="2">
    <location>
        <begin position="22"/>
        <end position="491"/>
    </location>
</feature>
<dbReference type="PANTHER" id="PTHR24118">
    <property type="entry name" value="POTE ANKYRIN DOMAIN"/>
    <property type="match status" value="1"/>
</dbReference>